<dbReference type="PANTHER" id="PTHR14429">
    <property type="entry name" value="FIBROSIN FAMILY MEMBER"/>
    <property type="match status" value="1"/>
</dbReference>
<dbReference type="EMBL" id="WKFB01000001">
    <property type="protein sequence ID" value="KAF6739983.1"/>
    <property type="molecule type" value="Genomic_DNA"/>
</dbReference>
<dbReference type="Proteomes" id="UP000646548">
    <property type="component" value="Unassembled WGS sequence"/>
</dbReference>
<feature type="transmembrane region" description="Helical" evidence="3">
    <location>
        <begin position="218"/>
        <end position="237"/>
    </location>
</feature>
<reference evidence="4" key="1">
    <citation type="journal article" name="BMC Genomics">
        <title>Long-read sequencing and de novo genome assembly of marine medaka (Oryzias melastigma).</title>
        <authorList>
            <person name="Liang P."/>
            <person name="Saqib H.S.A."/>
            <person name="Ni X."/>
            <person name="Shen Y."/>
        </authorList>
    </citation>
    <scope>NUCLEOTIDE SEQUENCE</scope>
    <source>
        <strain evidence="4">Bigg-433</strain>
    </source>
</reference>
<comment type="caution">
    <text evidence="4">The sequence shown here is derived from an EMBL/GenBank/DDBJ whole genome shotgun (WGS) entry which is preliminary data.</text>
</comment>
<evidence type="ECO:0000313" key="5">
    <source>
        <dbReference type="Proteomes" id="UP000646548"/>
    </source>
</evidence>
<evidence type="ECO:0000256" key="3">
    <source>
        <dbReference type="SAM" id="Phobius"/>
    </source>
</evidence>
<feature type="region of interest" description="Disordered" evidence="2">
    <location>
        <begin position="1"/>
        <end position="73"/>
    </location>
</feature>
<keyword evidence="3" id="KW-1133">Transmembrane helix</keyword>
<accession>A0A834FSU1</accession>
<keyword evidence="3" id="KW-0472">Membrane</keyword>
<sequence length="313" mass="34264">MKDTDIPPSSGLRKKRKSRSERNRERRTNGIRNNHVKGSVLHLSSDTEREGEHAPSSSRPRPPRKKRKDSTSIEEDIIDGFSITGFMTLEALELCHDHHYKSPISHAAIPAGFCLNNMTVEGGRAGVTGVFVSSTTFGLTVRRAADRQPGCVRLQLNLRSLFADAASASSGSTTCGRRKRPACKAALRHRRINAPRSAFFGILKLGSGERRRRRRRPVLLLCGISLPASDLFALFLFRFPVVSKGFNLSGRSAPHSQGKVSLQISGESGEILQKKDGVSPAHLSMVGHVQRADVRINLKGPSADGFCCFVITC</sequence>
<gene>
    <name evidence="4" type="ORF">FQA47_005742</name>
</gene>
<evidence type="ECO:0000256" key="2">
    <source>
        <dbReference type="SAM" id="MobiDB-lite"/>
    </source>
</evidence>
<dbReference type="InterPro" id="IPR023246">
    <property type="entry name" value="AUTS2"/>
</dbReference>
<name>A0A834FSU1_ORYME</name>
<keyword evidence="3" id="KW-0812">Transmembrane</keyword>
<organism evidence="4 5">
    <name type="scientific">Oryzias melastigma</name>
    <name type="common">Marine medaka</name>
    <dbReference type="NCBI Taxonomy" id="30732"/>
    <lineage>
        <taxon>Eukaryota</taxon>
        <taxon>Metazoa</taxon>
        <taxon>Chordata</taxon>
        <taxon>Craniata</taxon>
        <taxon>Vertebrata</taxon>
        <taxon>Euteleostomi</taxon>
        <taxon>Actinopterygii</taxon>
        <taxon>Neopterygii</taxon>
        <taxon>Teleostei</taxon>
        <taxon>Neoteleostei</taxon>
        <taxon>Acanthomorphata</taxon>
        <taxon>Ovalentaria</taxon>
        <taxon>Atherinomorphae</taxon>
        <taxon>Beloniformes</taxon>
        <taxon>Adrianichthyidae</taxon>
        <taxon>Oryziinae</taxon>
        <taxon>Oryzias</taxon>
    </lineage>
</organism>
<evidence type="ECO:0000313" key="4">
    <source>
        <dbReference type="EMBL" id="KAF6739983.1"/>
    </source>
</evidence>
<protein>
    <submittedName>
        <fullName evidence="4">Uncharacterized protein</fullName>
    </submittedName>
</protein>
<keyword evidence="1" id="KW-0597">Phosphoprotein</keyword>
<dbReference type="AlphaFoldDB" id="A0A834FSU1"/>
<proteinExistence type="predicted"/>
<dbReference type="PANTHER" id="PTHR14429:SF5">
    <property type="entry name" value="AUTISM SUSCEPTIBILITY GENE 2 PROTEIN"/>
    <property type="match status" value="1"/>
</dbReference>
<evidence type="ECO:0000256" key="1">
    <source>
        <dbReference type="ARBA" id="ARBA00022553"/>
    </source>
</evidence>